<accession>A0ABN2AVE6</accession>
<dbReference type="Proteomes" id="UP001500177">
    <property type="component" value="Unassembled WGS sequence"/>
</dbReference>
<reference evidence="1 2" key="1">
    <citation type="journal article" date="2019" name="Int. J. Syst. Evol. Microbiol.">
        <title>The Global Catalogue of Microorganisms (GCM) 10K type strain sequencing project: providing services to taxonomists for standard genome sequencing and annotation.</title>
        <authorList>
            <consortium name="The Broad Institute Genomics Platform"/>
            <consortium name="The Broad Institute Genome Sequencing Center for Infectious Disease"/>
            <person name="Wu L."/>
            <person name="Ma J."/>
        </authorList>
    </citation>
    <scope>NUCLEOTIDE SEQUENCE [LARGE SCALE GENOMIC DNA]</scope>
    <source>
        <strain evidence="1 2">JCM 13318</strain>
    </source>
</reference>
<dbReference type="RefSeq" id="WP_173156994.1">
    <property type="nucleotide sequence ID" value="NZ_BAAALX010000031.1"/>
</dbReference>
<keyword evidence="2" id="KW-1185">Reference proteome</keyword>
<gene>
    <name evidence="1" type="ORF">GCM10009690_32600</name>
</gene>
<name>A0ABN2AVE6_9MICO</name>
<protein>
    <submittedName>
        <fullName evidence="1">Uncharacterized protein</fullName>
    </submittedName>
</protein>
<proteinExistence type="predicted"/>
<organism evidence="1 2">
    <name type="scientific">Brevibacterium permense</name>
    <dbReference type="NCBI Taxonomy" id="234834"/>
    <lineage>
        <taxon>Bacteria</taxon>
        <taxon>Bacillati</taxon>
        <taxon>Actinomycetota</taxon>
        <taxon>Actinomycetes</taxon>
        <taxon>Micrococcales</taxon>
        <taxon>Brevibacteriaceae</taxon>
        <taxon>Brevibacterium</taxon>
    </lineage>
</organism>
<comment type="caution">
    <text evidence="1">The sequence shown here is derived from an EMBL/GenBank/DDBJ whole genome shotgun (WGS) entry which is preliminary data.</text>
</comment>
<evidence type="ECO:0000313" key="1">
    <source>
        <dbReference type="EMBL" id="GAA1526937.1"/>
    </source>
</evidence>
<dbReference type="EMBL" id="BAAALX010000031">
    <property type="protein sequence ID" value="GAA1526937.1"/>
    <property type="molecule type" value="Genomic_DNA"/>
</dbReference>
<sequence length="630" mass="69485">MGKKQLRKITLGFTVLECQRCGDQRLATQRCDTCQASPKAHETQNDLQRRRRVVAEFRRDRANVDPQVLNAQLRNEDRSHYIDSVIEAIAEVARSRRDATQLLSAMSALDQYVAAWQLALPRPMRNEGKLRAQAMSLVAEGAENLISTLIASNILEAQRFEELAQQKWDRAEELFADIEKLEKLCETISAVNASRVLNTLGQKAREFAVPEHTLHALDAALVEATGRDAESYSGMGLQLWTVRQLSLGAFDADMAAEIIRTTERAVLANPACGELFESELWKRGYARSSALMSGALANVQRALTDSQATSLEMAHEMVSAVTTYRDSTIRHALASMFASSVAEYARMTSSNAGKLIKKAASTHPHLYLNENLTDSFRKAGAHADTDFAGGRYLVGGENLTEEEFLDRYLAYVESAVSMQVGVTSAAVSLGLDIDTNRYLSPRDREVAIAGLIGIYDLCFEDLREDGSTIRVDARGPESDWMPLAASISGIVGDHIEDLKLRVTDGGETYTLEVHLPTVRIMSGGIEDVPVREAILRMADIASLSRLNRESILPLSTWSSMLDALEKELEHAQPAEWIRSLRRFRAAAAEAGMVQVASSCTNAIRARRRSISLAPLNCREVASGSARVLKR</sequence>
<evidence type="ECO:0000313" key="2">
    <source>
        <dbReference type="Proteomes" id="UP001500177"/>
    </source>
</evidence>